<evidence type="ECO:0000256" key="9">
    <source>
        <dbReference type="ARBA" id="ARBA00022729"/>
    </source>
</evidence>
<feature type="binding site" description="axial binding residue" evidence="15">
    <location>
        <position position="45"/>
    </location>
    <ligand>
        <name>heme</name>
        <dbReference type="ChEBI" id="CHEBI:30413"/>
    </ligand>
    <ligandPart>
        <name>Fe</name>
        <dbReference type="ChEBI" id="CHEBI:18248"/>
    </ligandPart>
</feature>
<evidence type="ECO:0000256" key="12">
    <source>
        <dbReference type="ARBA" id="ARBA00023157"/>
    </source>
</evidence>
<protein>
    <recommendedName>
        <fullName evidence="17">CFEM domain-containing protein</fullName>
    </recommendedName>
</protein>
<evidence type="ECO:0000313" key="19">
    <source>
        <dbReference type="Proteomes" id="UP001174694"/>
    </source>
</evidence>
<evidence type="ECO:0000259" key="17">
    <source>
        <dbReference type="PROSITE" id="PS52012"/>
    </source>
</evidence>
<keyword evidence="19" id="KW-1185">Reference proteome</keyword>
<evidence type="ECO:0000256" key="10">
    <source>
        <dbReference type="ARBA" id="ARBA00023004"/>
    </source>
</evidence>
<dbReference type="PROSITE" id="PS52012">
    <property type="entry name" value="CFEM"/>
    <property type="match status" value="1"/>
</dbReference>
<comment type="caution">
    <text evidence="18">The sequence shown here is derived from an EMBL/GenBank/DDBJ whole genome shotgun (WGS) entry which is preliminary data.</text>
</comment>
<keyword evidence="14" id="KW-0449">Lipoprotein</keyword>
<dbReference type="Pfam" id="PF05730">
    <property type="entry name" value="CFEM"/>
    <property type="match status" value="1"/>
</dbReference>
<dbReference type="AlphaFoldDB" id="A0AA38VBX7"/>
<evidence type="ECO:0000256" key="8">
    <source>
        <dbReference type="ARBA" id="ARBA00022723"/>
    </source>
</evidence>
<dbReference type="GO" id="GO:0098552">
    <property type="term" value="C:side of membrane"/>
    <property type="evidence" value="ECO:0007669"/>
    <property type="project" value="UniProtKB-KW"/>
</dbReference>
<evidence type="ECO:0000256" key="7">
    <source>
        <dbReference type="ARBA" id="ARBA00022622"/>
    </source>
</evidence>
<dbReference type="InterPro" id="IPR008427">
    <property type="entry name" value="Extracellular_membr_CFEM_dom"/>
</dbReference>
<dbReference type="PANTHER" id="PTHR37928">
    <property type="entry name" value="CFEM DOMAIN PROTEIN (AFU_ORTHOLOGUE AFUA_6G14090)"/>
    <property type="match status" value="1"/>
</dbReference>
<dbReference type="GO" id="GO:0005576">
    <property type="term" value="C:extracellular region"/>
    <property type="evidence" value="ECO:0007669"/>
    <property type="project" value="UniProtKB-SubCell"/>
</dbReference>
<feature type="signal peptide" evidence="16">
    <location>
        <begin position="1"/>
        <end position="17"/>
    </location>
</feature>
<sequence>MKTSVLSLAVFAGLAAAQFTALPSCAQNCASEQFSGSGYAGCGTDPKCICQNQNFLSTIACCLEGVCDASDQAAAVAFAQQICSAQGVSVPTVVSCTSTSGLASGTASSSPATATAATTTSGSASAAATTGASSSGGSSSAATGTAANASSGSSASGNWGPKQTPALGMGALGGLVAGLALL</sequence>
<keyword evidence="7" id="KW-0336">GPI-anchor</keyword>
<dbReference type="InterPro" id="IPR051735">
    <property type="entry name" value="CFEM_domain"/>
</dbReference>
<reference evidence="18" key="1">
    <citation type="submission" date="2022-07" db="EMBL/GenBank/DDBJ databases">
        <title>Fungi with potential for degradation of polypropylene.</title>
        <authorList>
            <person name="Gostincar C."/>
        </authorList>
    </citation>
    <scope>NUCLEOTIDE SEQUENCE</scope>
    <source>
        <strain evidence="18">EXF-13308</strain>
    </source>
</reference>
<evidence type="ECO:0000313" key="18">
    <source>
        <dbReference type="EMBL" id="KAJ9134098.1"/>
    </source>
</evidence>
<evidence type="ECO:0000256" key="15">
    <source>
        <dbReference type="PROSITE-ProRule" id="PRU01356"/>
    </source>
</evidence>
<proteinExistence type="inferred from homology"/>
<keyword evidence="10 15" id="KW-0408">Iron</keyword>
<evidence type="ECO:0000256" key="2">
    <source>
        <dbReference type="ARBA" id="ARBA00004613"/>
    </source>
</evidence>
<evidence type="ECO:0000256" key="4">
    <source>
        <dbReference type="ARBA" id="ARBA00022475"/>
    </source>
</evidence>
<dbReference type="EMBL" id="JANBVO010000045">
    <property type="protein sequence ID" value="KAJ9134098.1"/>
    <property type="molecule type" value="Genomic_DNA"/>
</dbReference>
<dbReference type="GO" id="GO:0046872">
    <property type="term" value="F:metal ion binding"/>
    <property type="evidence" value="ECO:0007669"/>
    <property type="project" value="UniProtKB-UniRule"/>
</dbReference>
<dbReference type="PANTHER" id="PTHR37928:SF2">
    <property type="entry name" value="GPI ANCHORED CFEM DOMAIN PROTEIN (AFU_ORTHOLOGUE AFUA_6G10580)"/>
    <property type="match status" value="1"/>
</dbReference>
<keyword evidence="9 16" id="KW-0732">Signal</keyword>
<evidence type="ECO:0000256" key="16">
    <source>
        <dbReference type="SAM" id="SignalP"/>
    </source>
</evidence>
<accession>A0AA38VBX7</accession>
<dbReference type="Proteomes" id="UP001174694">
    <property type="component" value="Unassembled WGS sequence"/>
</dbReference>
<keyword evidence="5" id="KW-0964">Secreted</keyword>
<name>A0AA38VBX7_9PEZI</name>
<evidence type="ECO:0000256" key="6">
    <source>
        <dbReference type="ARBA" id="ARBA00022617"/>
    </source>
</evidence>
<keyword evidence="6 15" id="KW-0349">Heme</keyword>
<dbReference type="GO" id="GO:0005886">
    <property type="term" value="C:plasma membrane"/>
    <property type="evidence" value="ECO:0007669"/>
    <property type="project" value="UniProtKB-SubCell"/>
</dbReference>
<feature type="disulfide bond" evidence="15">
    <location>
        <begin position="50"/>
        <end position="83"/>
    </location>
</feature>
<feature type="domain" description="CFEM" evidence="17">
    <location>
        <begin position="1"/>
        <end position="110"/>
    </location>
</feature>
<evidence type="ECO:0000256" key="3">
    <source>
        <dbReference type="ARBA" id="ARBA00010031"/>
    </source>
</evidence>
<evidence type="ECO:0000256" key="1">
    <source>
        <dbReference type="ARBA" id="ARBA00004609"/>
    </source>
</evidence>
<evidence type="ECO:0000256" key="14">
    <source>
        <dbReference type="ARBA" id="ARBA00023288"/>
    </source>
</evidence>
<keyword evidence="11" id="KW-0472">Membrane</keyword>
<evidence type="ECO:0000256" key="11">
    <source>
        <dbReference type="ARBA" id="ARBA00023136"/>
    </source>
</evidence>
<evidence type="ECO:0000256" key="13">
    <source>
        <dbReference type="ARBA" id="ARBA00023180"/>
    </source>
</evidence>
<comment type="caution">
    <text evidence="15">Lacks conserved residue(s) required for the propagation of feature annotation.</text>
</comment>
<gene>
    <name evidence="18" type="ORF">NKR23_g10330</name>
</gene>
<evidence type="ECO:0000256" key="5">
    <source>
        <dbReference type="ARBA" id="ARBA00022525"/>
    </source>
</evidence>
<organism evidence="18 19">
    <name type="scientific">Pleurostoma richardsiae</name>
    <dbReference type="NCBI Taxonomy" id="41990"/>
    <lineage>
        <taxon>Eukaryota</taxon>
        <taxon>Fungi</taxon>
        <taxon>Dikarya</taxon>
        <taxon>Ascomycota</taxon>
        <taxon>Pezizomycotina</taxon>
        <taxon>Sordariomycetes</taxon>
        <taxon>Sordariomycetidae</taxon>
        <taxon>Calosphaeriales</taxon>
        <taxon>Pleurostomataceae</taxon>
        <taxon>Pleurostoma</taxon>
    </lineage>
</organism>
<keyword evidence="12 15" id="KW-1015">Disulfide bond</keyword>
<dbReference type="SMART" id="SM00747">
    <property type="entry name" value="CFEM"/>
    <property type="match status" value="1"/>
</dbReference>
<comment type="similarity">
    <text evidence="3">Belongs to the RBT5 family.</text>
</comment>
<comment type="subcellular location">
    <subcellularLocation>
        <location evidence="1">Cell membrane</location>
        <topology evidence="1">Lipid-anchor</topology>
        <topology evidence="1">GPI-anchor</topology>
    </subcellularLocation>
    <subcellularLocation>
        <location evidence="2">Secreted</location>
    </subcellularLocation>
</comment>
<keyword evidence="13" id="KW-0325">Glycoprotein</keyword>
<keyword evidence="4" id="KW-1003">Cell membrane</keyword>
<feature type="chain" id="PRO_5041446364" description="CFEM domain-containing protein" evidence="16">
    <location>
        <begin position="18"/>
        <end position="182"/>
    </location>
</feature>
<keyword evidence="8 15" id="KW-0479">Metal-binding</keyword>